<keyword evidence="1" id="KW-0648">Protein biosynthesis</keyword>
<dbReference type="VEuPathDB" id="PlasmoDB:PGSY75_1438000"/>
<protein>
    <submittedName>
        <fullName evidence="1">Putative eukaryotic translation initiation factor eIF2A</fullName>
    </submittedName>
</protein>
<evidence type="ECO:0000313" key="1">
    <source>
        <dbReference type="EMBL" id="KYN95976.1"/>
    </source>
</evidence>
<accession>A0A151LAU7</accession>
<dbReference type="AlphaFoldDB" id="A0A151LAU7"/>
<organism evidence="1">
    <name type="scientific">Plasmodium gaboni</name>
    <dbReference type="NCBI Taxonomy" id="647221"/>
    <lineage>
        <taxon>Eukaryota</taxon>
        <taxon>Sar</taxon>
        <taxon>Alveolata</taxon>
        <taxon>Apicomplexa</taxon>
        <taxon>Aconoidasida</taxon>
        <taxon>Haemosporida</taxon>
        <taxon>Plasmodiidae</taxon>
        <taxon>Plasmodium</taxon>
        <taxon>Plasmodium (Laverania)</taxon>
    </lineage>
</organism>
<dbReference type="RefSeq" id="XP_018639442.1">
    <property type="nucleotide sequence ID" value="XM_018788070.1"/>
</dbReference>
<sequence length="204" mass="24005">MIPDNNENNNNLYFLAFSKNKVTIYEYDVDLSKNIVDDINDEIKRCEEEDEKNKINEHTTVPITNDEKKNDLNHIRNNNIINNNTKITNQIKKSTNKFNNDFVLNRGIKIYKEFDDVELATCTNDYKKIILVRKSNLNVAEIIDIKSENKNVTCIKTKTQIKRIITSPRDNYIVLHCQYKPDITNTNLYVYKINIKSAKKKKKK</sequence>
<name>A0A151LAU7_9APIC</name>
<feature type="non-terminal residue" evidence="1">
    <location>
        <position position="204"/>
    </location>
</feature>
<dbReference type="GO" id="GO:0003743">
    <property type="term" value="F:translation initiation factor activity"/>
    <property type="evidence" value="ECO:0007669"/>
    <property type="project" value="UniProtKB-KW"/>
</dbReference>
<dbReference type="Proteomes" id="UP000076004">
    <property type="component" value="Chromosome 14"/>
</dbReference>
<proteinExistence type="predicted"/>
<keyword evidence="1" id="KW-0396">Initiation factor</keyword>
<dbReference type="KEGG" id="pgab:PGSY75_1438000"/>
<dbReference type="GeneID" id="29778670"/>
<dbReference type="EMBL" id="LVLB01000015">
    <property type="protein sequence ID" value="KYN95976.1"/>
    <property type="molecule type" value="Genomic_DNA"/>
</dbReference>
<comment type="caution">
    <text evidence="1">The sequence shown here is derived from an EMBL/GenBank/DDBJ whole genome shotgun (WGS) entry which is preliminary data.</text>
</comment>
<dbReference type="VEuPathDB" id="PlasmoDB:PGABG01_1436800"/>
<gene>
    <name evidence="1" type="ORF">PGSY75_1438000</name>
</gene>
<reference evidence="1" key="1">
    <citation type="journal article" date="2016" name="Nat. Commun.">
        <title>Genomes of cryptic chimpanzee Plasmodium species reveal key evolutionary events leading to human malaria.</title>
        <authorList>
            <person name="Sundararaman S.A."/>
            <person name="Plenderleith L.J."/>
            <person name="Liu W."/>
            <person name="Loy D.E."/>
            <person name="Learn G.H."/>
            <person name="Li Y."/>
            <person name="Shaw K.S."/>
            <person name="Ayouba A."/>
            <person name="Peeters M."/>
            <person name="Speede S."/>
            <person name="Shaw G.M."/>
            <person name="Bushman F.D."/>
            <person name="Brisson D."/>
            <person name="Rayner J.C."/>
            <person name="Sharp P.M."/>
            <person name="Hahn B.H."/>
        </authorList>
    </citation>
    <scope>NUCLEOTIDE SEQUENCE [LARGE SCALE GENOMIC DNA]</scope>
    <source>
        <strain evidence="1">SY75</strain>
    </source>
</reference>